<evidence type="ECO:0008006" key="4">
    <source>
        <dbReference type="Google" id="ProtNLM"/>
    </source>
</evidence>
<sequence>MHSSRKTVAKKVKEKTQDDIPIKKQDEKLKRSVYSVNTPRSVPLKSSTADIYSRQKSALKPKKSTTNLTSTSIKEIKPLTQLKGKNPPIPATSKSESVKPRAKVLPFSVAVNSPIAQRKIVRQESSVEADVKKKSHETKVDKERERKNTRTLEDHEVKVLNEVDNNSEMINLTKKLQAQSKVFYVDLNGDQTKDKEPSEEDVSYEDDFESYESDFDSYHSSNHTEESESEKETEKQLKEESMLDSGTFDLRERSVKTVPMEFIIEDTEKRTSLTDEGFQDMSSSSAVSSMKTVHVEVLERPLFIDFTTSKENRRRRRICDKLKRRAKDILSMVTLHQMSFTLFEMKPIPYELYMATFGRANYTQVAVQTFDDGITEEVQTDEIEYCNKWTQHPIKFTKNTVHLSSVKTKRDCNEIELKINNLIKYNQVTDDKVDEDYERNPLRIYLEQKDGAGDDKMLPYDIYMSKTKCDYNVNKLRKFLKKVDGRITNILSRNTGNTTTNLIANTKYPFSSGYISISSKELNKFDLLQSTKIVGIVFSETKTNLVITIHGNTEPLQHNVLCLWDLNVAVLEPIKVLITKEQVEIGRLRGNSDDIFVAALRDGTVHLWDLSEDENWNLGFGNTNDNVNKVTYGNKLRQSAYTSSASNLELGHTLDIIVGLEFITGSTVILENGNKLLGQICVLLQRGIVIIYSIIQEKNKNISKDMGKAFWSKIKLEMYQDINITDYIVPNELKMDFSLNKAKKRLIHRRQGKNYSRPKSAMTVDKSVARDNIRQNSNWESGIVCNALKIVNYNNVDRYLIGKNCGEVLIFKRIGGNINIDRLYVTGDSSTVTVLETSGLPYFLAATDAGTIHLCSLLEGRVLLTLDSRNSPSIPMEKCQADSKGRYLGSVAVKKTNYDCKYMDSQLTVSSLVWSQCDPFYILATVNNRLDVWKLTHSDIRPYKVYERTVKRCIARDRNLALLTADGDVEIHKTTQDNNMDVFEMYISLL</sequence>
<dbReference type="InterPro" id="IPR042505">
    <property type="entry name" value="DYNC2I1"/>
</dbReference>
<name>A0A9P0TLE5_PIEBR</name>
<dbReference type="PANTHER" id="PTHR16022:SF0">
    <property type="entry name" value="CYTOPLASMIC DYNEIN 2 INTERMEDIATE CHAIN 1"/>
    <property type="match status" value="1"/>
</dbReference>
<feature type="region of interest" description="Disordered" evidence="1">
    <location>
        <begin position="1"/>
        <end position="24"/>
    </location>
</feature>
<dbReference type="GO" id="GO:0005929">
    <property type="term" value="C:cilium"/>
    <property type="evidence" value="ECO:0007669"/>
    <property type="project" value="GOC"/>
</dbReference>
<evidence type="ECO:0000256" key="1">
    <source>
        <dbReference type="SAM" id="MobiDB-lite"/>
    </source>
</evidence>
<evidence type="ECO:0000313" key="2">
    <source>
        <dbReference type="EMBL" id="CAH4034382.1"/>
    </source>
</evidence>
<feature type="compositionally biased region" description="Polar residues" evidence="1">
    <location>
        <begin position="64"/>
        <end position="73"/>
    </location>
</feature>
<reference evidence="2" key="1">
    <citation type="submission" date="2022-05" db="EMBL/GenBank/DDBJ databases">
        <authorList>
            <person name="Okamura Y."/>
        </authorList>
    </citation>
    <scope>NUCLEOTIDE SEQUENCE</scope>
</reference>
<evidence type="ECO:0000313" key="3">
    <source>
        <dbReference type="Proteomes" id="UP001152562"/>
    </source>
</evidence>
<accession>A0A9P0TLE5</accession>
<dbReference type="InterPro" id="IPR036322">
    <property type="entry name" value="WD40_repeat_dom_sf"/>
</dbReference>
<proteinExistence type="predicted"/>
<feature type="compositionally biased region" description="Acidic residues" evidence="1">
    <location>
        <begin position="197"/>
        <end position="215"/>
    </location>
</feature>
<dbReference type="InterPro" id="IPR015943">
    <property type="entry name" value="WD40/YVTN_repeat-like_dom_sf"/>
</dbReference>
<feature type="region of interest" description="Disordered" evidence="1">
    <location>
        <begin position="39"/>
        <end position="101"/>
    </location>
</feature>
<feature type="compositionally biased region" description="Basic residues" evidence="1">
    <location>
        <begin position="1"/>
        <end position="13"/>
    </location>
</feature>
<dbReference type="GO" id="GO:0045504">
    <property type="term" value="F:dynein heavy chain binding"/>
    <property type="evidence" value="ECO:0007669"/>
    <property type="project" value="InterPro"/>
</dbReference>
<dbReference type="Gene3D" id="2.130.10.10">
    <property type="entry name" value="YVTN repeat-like/Quinoprotein amine dehydrogenase"/>
    <property type="match status" value="1"/>
</dbReference>
<dbReference type="EMBL" id="CALOZG010000040">
    <property type="protein sequence ID" value="CAH4034382.1"/>
    <property type="molecule type" value="Genomic_DNA"/>
</dbReference>
<feature type="region of interest" description="Disordered" evidence="1">
    <location>
        <begin position="122"/>
        <end position="152"/>
    </location>
</feature>
<dbReference type="SUPFAM" id="SSF50978">
    <property type="entry name" value="WD40 repeat-like"/>
    <property type="match status" value="1"/>
</dbReference>
<feature type="compositionally biased region" description="Polar residues" evidence="1">
    <location>
        <begin position="39"/>
        <end position="56"/>
    </location>
</feature>
<feature type="compositionally biased region" description="Basic and acidic residues" evidence="1">
    <location>
        <begin position="14"/>
        <end position="24"/>
    </location>
</feature>
<comment type="caution">
    <text evidence="2">The sequence shown here is derived from an EMBL/GenBank/DDBJ whole genome shotgun (WGS) entry which is preliminary data.</text>
</comment>
<feature type="compositionally biased region" description="Basic and acidic residues" evidence="1">
    <location>
        <begin position="129"/>
        <end position="152"/>
    </location>
</feature>
<dbReference type="PANTHER" id="PTHR16022">
    <property type="entry name" value="WD REPEAT DOMAIN 60"/>
    <property type="match status" value="1"/>
</dbReference>
<dbReference type="Proteomes" id="UP001152562">
    <property type="component" value="Unassembled WGS sequence"/>
</dbReference>
<dbReference type="GO" id="GO:0045503">
    <property type="term" value="F:dynein light chain binding"/>
    <property type="evidence" value="ECO:0007669"/>
    <property type="project" value="InterPro"/>
</dbReference>
<dbReference type="AlphaFoldDB" id="A0A9P0TLE5"/>
<dbReference type="GO" id="GO:0042073">
    <property type="term" value="P:intraciliary transport"/>
    <property type="evidence" value="ECO:0007669"/>
    <property type="project" value="InterPro"/>
</dbReference>
<feature type="region of interest" description="Disordered" evidence="1">
    <location>
        <begin position="188"/>
        <end position="244"/>
    </location>
</feature>
<gene>
    <name evidence="2" type="ORF">PIBRA_LOCUS10566</name>
</gene>
<protein>
    <recommendedName>
        <fullName evidence="4">WD repeat-containing protein 60</fullName>
    </recommendedName>
</protein>
<dbReference type="GO" id="GO:0005868">
    <property type="term" value="C:cytoplasmic dynein complex"/>
    <property type="evidence" value="ECO:0007669"/>
    <property type="project" value="InterPro"/>
</dbReference>
<keyword evidence="3" id="KW-1185">Reference proteome</keyword>
<feature type="compositionally biased region" description="Basic and acidic residues" evidence="1">
    <location>
        <begin position="222"/>
        <end position="241"/>
    </location>
</feature>
<organism evidence="2 3">
    <name type="scientific">Pieris brassicae</name>
    <name type="common">White butterfly</name>
    <name type="synonym">Large white butterfly</name>
    <dbReference type="NCBI Taxonomy" id="7116"/>
    <lineage>
        <taxon>Eukaryota</taxon>
        <taxon>Metazoa</taxon>
        <taxon>Ecdysozoa</taxon>
        <taxon>Arthropoda</taxon>
        <taxon>Hexapoda</taxon>
        <taxon>Insecta</taxon>
        <taxon>Pterygota</taxon>
        <taxon>Neoptera</taxon>
        <taxon>Endopterygota</taxon>
        <taxon>Lepidoptera</taxon>
        <taxon>Glossata</taxon>
        <taxon>Ditrysia</taxon>
        <taxon>Papilionoidea</taxon>
        <taxon>Pieridae</taxon>
        <taxon>Pierinae</taxon>
        <taxon>Pieris</taxon>
    </lineage>
</organism>